<evidence type="ECO:0000313" key="2">
    <source>
        <dbReference type="Proteomes" id="UP000243065"/>
    </source>
</evidence>
<sequence length="80" mass="9125">MFKKCPMCNSTWESKEDFLSDKSVKLVGYQKYMGLYGGGYLLFKHKTKLCGTTIAVKAALFSNSISSAQRLKRIYNKKEN</sequence>
<gene>
    <name evidence="1" type="ORF">JGI24_00032</name>
</gene>
<accession>A0A656D224</accession>
<keyword evidence="2" id="KW-1185">Reference proteome</keyword>
<dbReference type="Proteomes" id="UP000243065">
    <property type="component" value="Unassembled WGS sequence"/>
</dbReference>
<reference evidence="1 2" key="1">
    <citation type="submission" date="2015-11" db="EMBL/GenBank/DDBJ databases">
        <authorList>
            <person name="Varghese N."/>
        </authorList>
    </citation>
    <scope>NUCLEOTIDE SEQUENCE [LARGE SCALE GENOMIC DNA]</scope>
    <source>
        <strain evidence="1 2">JGI-24</strain>
    </source>
</reference>
<proteinExistence type="predicted"/>
<protein>
    <submittedName>
        <fullName evidence="1">Uncharacterized protein</fullName>
    </submittedName>
</protein>
<name>A0A656D224_KRYT1</name>
<dbReference type="AlphaFoldDB" id="A0A656D224"/>
<dbReference type="EMBL" id="CZVU01000001">
    <property type="protein sequence ID" value="CUS95955.1"/>
    <property type="molecule type" value="Genomic_DNA"/>
</dbReference>
<evidence type="ECO:0000313" key="1">
    <source>
        <dbReference type="EMBL" id="CUS95955.1"/>
    </source>
</evidence>
<organism evidence="1 2">
    <name type="scientific">Kryptobacter tengchongensis</name>
    <dbReference type="NCBI Taxonomy" id="1643429"/>
    <lineage>
        <taxon>Bacteria</taxon>
        <taxon>Pseudomonadati</taxon>
        <taxon>Candidatus Kryptoniota</taxon>
        <taxon>Candidatus Kryptobacter</taxon>
    </lineage>
</organism>